<evidence type="ECO:0000256" key="1">
    <source>
        <dbReference type="ARBA" id="ARBA00004496"/>
    </source>
</evidence>
<dbReference type="NCBIfam" id="NF001453">
    <property type="entry name" value="PRK00312.1"/>
    <property type="match status" value="1"/>
</dbReference>
<dbReference type="Pfam" id="PF01135">
    <property type="entry name" value="PCMT"/>
    <property type="match status" value="1"/>
</dbReference>
<comment type="subcellular location">
    <subcellularLocation>
        <location evidence="1 7">Cytoplasm</location>
    </subcellularLocation>
</comment>
<keyword evidence="5 7" id="KW-0808">Transferase</keyword>
<dbReference type="PANTHER" id="PTHR11579">
    <property type="entry name" value="PROTEIN-L-ISOASPARTATE O-METHYLTRANSFERASE"/>
    <property type="match status" value="1"/>
</dbReference>
<evidence type="ECO:0000256" key="4">
    <source>
        <dbReference type="ARBA" id="ARBA00022603"/>
    </source>
</evidence>
<dbReference type="GO" id="GO:0032259">
    <property type="term" value="P:methylation"/>
    <property type="evidence" value="ECO:0007669"/>
    <property type="project" value="UniProtKB-KW"/>
</dbReference>
<dbReference type="CDD" id="cd02440">
    <property type="entry name" value="AdoMet_MTases"/>
    <property type="match status" value="1"/>
</dbReference>
<feature type="active site" evidence="7">
    <location>
        <position position="67"/>
    </location>
</feature>
<proteinExistence type="inferred from homology"/>
<dbReference type="HAMAP" id="MF_00090">
    <property type="entry name" value="PIMT"/>
    <property type="match status" value="1"/>
</dbReference>
<gene>
    <name evidence="7" type="primary">pcm</name>
    <name evidence="8" type="ORF">ACERLL_13355</name>
</gene>
<dbReference type="EC" id="2.1.1.77" evidence="7"/>
<dbReference type="RefSeq" id="WP_373656597.1">
    <property type="nucleotide sequence ID" value="NZ_JBGUAW010000009.1"/>
</dbReference>
<dbReference type="InterPro" id="IPR000682">
    <property type="entry name" value="PCMT"/>
</dbReference>
<dbReference type="PANTHER" id="PTHR11579:SF0">
    <property type="entry name" value="PROTEIN-L-ISOASPARTATE(D-ASPARTATE) O-METHYLTRANSFERASE"/>
    <property type="match status" value="1"/>
</dbReference>
<dbReference type="SUPFAM" id="SSF53335">
    <property type="entry name" value="S-adenosyl-L-methionine-dependent methyltransferases"/>
    <property type="match status" value="1"/>
</dbReference>
<evidence type="ECO:0000256" key="5">
    <source>
        <dbReference type="ARBA" id="ARBA00022679"/>
    </source>
</evidence>
<evidence type="ECO:0000313" key="9">
    <source>
        <dbReference type="Proteomes" id="UP001575181"/>
    </source>
</evidence>
<dbReference type="Proteomes" id="UP001575181">
    <property type="component" value="Unassembled WGS sequence"/>
</dbReference>
<comment type="caution">
    <text evidence="8">The sequence shown here is derived from an EMBL/GenBank/DDBJ whole genome shotgun (WGS) entry which is preliminary data.</text>
</comment>
<keyword evidence="9" id="KW-1185">Reference proteome</keyword>
<organism evidence="8 9">
    <name type="scientific">Thiohalorhabdus methylotrophus</name>
    <dbReference type="NCBI Taxonomy" id="3242694"/>
    <lineage>
        <taxon>Bacteria</taxon>
        <taxon>Pseudomonadati</taxon>
        <taxon>Pseudomonadota</taxon>
        <taxon>Gammaproteobacteria</taxon>
        <taxon>Thiohalorhabdales</taxon>
        <taxon>Thiohalorhabdaceae</taxon>
        <taxon>Thiohalorhabdus</taxon>
    </lineage>
</organism>
<dbReference type="PROSITE" id="PS01279">
    <property type="entry name" value="PCMT"/>
    <property type="match status" value="1"/>
</dbReference>
<accession>A0ABV4TWV9</accession>
<dbReference type="NCBIfam" id="TIGR00080">
    <property type="entry name" value="pimt"/>
    <property type="match status" value="1"/>
</dbReference>
<name>A0ABV4TWV9_9GAMM</name>
<keyword evidence="6 7" id="KW-0949">S-adenosyl-L-methionine</keyword>
<evidence type="ECO:0000256" key="6">
    <source>
        <dbReference type="ARBA" id="ARBA00022691"/>
    </source>
</evidence>
<comment type="similarity">
    <text evidence="2 7">Belongs to the methyltransferase superfamily. L-isoaspartyl/D-aspartyl protein methyltransferase family.</text>
</comment>
<evidence type="ECO:0000256" key="7">
    <source>
        <dbReference type="HAMAP-Rule" id="MF_00090"/>
    </source>
</evidence>
<sequence length="220" mass="23543">MDRKQRMIGEIEEEVRSTVGYTGRARLRTGVLEAMTAVPREEFVPPNLREQAYENVPLPIGQGQTISQPFIVALMTDLLEPEPGHRILEVGTGCGYQAAVLAELVQEVYSVEAIPGLGEAARERLKRLGYGNVSVRVADGNRGWPEAAPFDGIVVTAGAREVPVALVEQLAPGGRLVLPLEGPDAGQDIQVVTKDSEGARTSQPILPVAFVPLIHPGVPG</sequence>
<dbReference type="InterPro" id="IPR029063">
    <property type="entry name" value="SAM-dependent_MTases_sf"/>
</dbReference>
<evidence type="ECO:0000313" key="8">
    <source>
        <dbReference type="EMBL" id="MFA9461807.1"/>
    </source>
</evidence>
<comment type="function">
    <text evidence="7">Catalyzes the methyl esterification of L-isoaspartyl residues in peptides and proteins that result from spontaneous decomposition of normal L-aspartyl and L-asparaginyl residues. It plays a role in the repair and/or degradation of damaged proteins.</text>
</comment>
<evidence type="ECO:0000256" key="2">
    <source>
        <dbReference type="ARBA" id="ARBA00005369"/>
    </source>
</evidence>
<dbReference type="Gene3D" id="3.40.50.150">
    <property type="entry name" value="Vaccinia Virus protein VP39"/>
    <property type="match status" value="1"/>
</dbReference>
<comment type="catalytic activity">
    <reaction evidence="7">
        <text>[protein]-L-isoaspartate + S-adenosyl-L-methionine = [protein]-L-isoaspartate alpha-methyl ester + S-adenosyl-L-homocysteine</text>
        <dbReference type="Rhea" id="RHEA:12705"/>
        <dbReference type="Rhea" id="RHEA-COMP:12143"/>
        <dbReference type="Rhea" id="RHEA-COMP:12144"/>
        <dbReference type="ChEBI" id="CHEBI:57856"/>
        <dbReference type="ChEBI" id="CHEBI:59789"/>
        <dbReference type="ChEBI" id="CHEBI:90596"/>
        <dbReference type="ChEBI" id="CHEBI:90598"/>
        <dbReference type="EC" id="2.1.1.77"/>
    </reaction>
</comment>
<keyword evidence="3 7" id="KW-0963">Cytoplasm</keyword>
<protein>
    <recommendedName>
        <fullName evidence="7">Protein-L-isoaspartate O-methyltransferase</fullName>
        <ecNumber evidence="7">2.1.1.77</ecNumber>
    </recommendedName>
    <alternativeName>
        <fullName evidence="7">L-isoaspartyl protein carboxyl methyltransferase</fullName>
    </alternativeName>
    <alternativeName>
        <fullName evidence="7">Protein L-isoaspartyl methyltransferase</fullName>
    </alternativeName>
    <alternativeName>
        <fullName evidence="7">Protein-beta-aspartate methyltransferase</fullName>
        <shortName evidence="7">PIMT</shortName>
    </alternativeName>
</protein>
<keyword evidence="4 7" id="KW-0489">Methyltransferase</keyword>
<dbReference type="EMBL" id="JBGUAW010000009">
    <property type="protein sequence ID" value="MFA9461807.1"/>
    <property type="molecule type" value="Genomic_DNA"/>
</dbReference>
<evidence type="ECO:0000256" key="3">
    <source>
        <dbReference type="ARBA" id="ARBA00022490"/>
    </source>
</evidence>
<reference evidence="8 9" key="1">
    <citation type="submission" date="2024-08" db="EMBL/GenBank/DDBJ databases">
        <title>Whole-genome sequencing of halo(alkali)philic microorganisms from hypersaline lakes.</title>
        <authorList>
            <person name="Sorokin D.Y."/>
            <person name="Merkel A.Y."/>
            <person name="Messina E."/>
            <person name="Yakimov M."/>
        </authorList>
    </citation>
    <scope>NUCLEOTIDE SEQUENCE [LARGE SCALE GENOMIC DNA]</scope>
    <source>
        <strain evidence="8 9">Cl-TMA</strain>
    </source>
</reference>
<dbReference type="GO" id="GO:0004719">
    <property type="term" value="F:protein-L-isoaspartate (D-aspartate) O-methyltransferase activity"/>
    <property type="evidence" value="ECO:0007669"/>
    <property type="project" value="UniProtKB-EC"/>
</dbReference>